<dbReference type="Pfam" id="PF01765">
    <property type="entry name" value="RRF"/>
    <property type="match status" value="1"/>
</dbReference>
<evidence type="ECO:0000259" key="1">
    <source>
        <dbReference type="Pfam" id="PF01765"/>
    </source>
</evidence>
<name>A0A1U9RS91_CARRU</name>
<evidence type="ECO:0000313" key="3">
    <source>
        <dbReference type="Proteomes" id="UP000189666"/>
    </source>
</evidence>
<protein>
    <recommendedName>
        <fullName evidence="1">Ribosome recycling factor domain-containing protein</fullName>
    </recommendedName>
</protein>
<dbReference type="InterPro" id="IPR036191">
    <property type="entry name" value="RRF_sf"/>
</dbReference>
<proteinExistence type="predicted"/>
<dbReference type="InterPro" id="IPR023584">
    <property type="entry name" value="Ribosome_recyc_fac_dom"/>
</dbReference>
<accession>A0A1U9RS91</accession>
<dbReference type="AlphaFoldDB" id="A0A1U9RS91"/>
<dbReference type="RefSeq" id="WP_211118521.1">
    <property type="nucleotide sequence ID" value="NZ_CP019943.1"/>
</dbReference>
<reference evidence="2 3" key="1">
    <citation type="submission" date="2017-02" db="EMBL/GenBank/DDBJ databases">
        <title>Complete Genome of Candidatus Carsonella ruddii strain BC, a Nutritional Endosymbiont of Bactericera cockerelli.</title>
        <authorList>
            <person name="Riley A.B."/>
            <person name="Kim D.H."/>
            <person name="Hansen A.K."/>
        </authorList>
    </citation>
    <scope>NUCLEOTIDE SEQUENCE [LARGE SCALE GENOMIC DNA]</scope>
    <source>
        <strain evidence="2 3">BC</strain>
    </source>
</reference>
<dbReference type="SUPFAM" id="SSF55194">
    <property type="entry name" value="Ribosome recycling factor, RRF"/>
    <property type="match status" value="1"/>
</dbReference>
<dbReference type="Gene3D" id="3.30.1360.40">
    <property type="match status" value="1"/>
</dbReference>
<dbReference type="Gene3D" id="1.10.132.20">
    <property type="entry name" value="Ribosome-recycling factor"/>
    <property type="match status" value="1"/>
</dbReference>
<sequence>MDFIFITNELKIFKEILYNYEYLFKNFSIKNLGIKTLNNLKFSIDKKYFNLENICIIKNINEKNYLLQFKDLNLLKKIIKNNFFENYGFQIKQIKNNLELTIPNLSLEFRNNILKILKNEYFIHKNNIENNRKKILLNIKKKYKSIEEIKNLEKILNKEILFYKKELKKMFDNLSEKILNE</sequence>
<gene>
    <name evidence="2" type="ORF">BW244_0023</name>
</gene>
<feature type="domain" description="Ribosome recycling factor" evidence="1">
    <location>
        <begin position="33"/>
        <end position="179"/>
    </location>
</feature>
<dbReference type="Proteomes" id="UP000189666">
    <property type="component" value="Chromosome"/>
</dbReference>
<organism evidence="2 3">
    <name type="scientific">Carsonella ruddii</name>
    <dbReference type="NCBI Taxonomy" id="114186"/>
    <lineage>
        <taxon>Bacteria</taxon>
        <taxon>Pseudomonadati</taxon>
        <taxon>Pseudomonadota</taxon>
        <taxon>Gammaproteobacteria</taxon>
        <taxon>Oceanospirillales</taxon>
        <taxon>Halomonadaceae</taxon>
        <taxon>Zymobacter group</taxon>
        <taxon>Candidatus Carsonella</taxon>
    </lineage>
</organism>
<dbReference type="EMBL" id="CP019943">
    <property type="protein sequence ID" value="AQU89441.1"/>
    <property type="molecule type" value="Genomic_DNA"/>
</dbReference>
<evidence type="ECO:0000313" key="2">
    <source>
        <dbReference type="EMBL" id="AQU89441.1"/>
    </source>
</evidence>